<proteinExistence type="predicted"/>
<comment type="catalytic activity">
    <reaction evidence="1">
        <text>ATP + protein L-histidine = ADP + protein N-phospho-L-histidine.</text>
        <dbReference type="EC" id="2.7.13.3"/>
    </reaction>
</comment>
<dbReference type="InterPro" id="IPR000014">
    <property type="entry name" value="PAS"/>
</dbReference>
<dbReference type="EC" id="2.7.13.3" evidence="3"/>
<dbReference type="SUPFAM" id="SSF158472">
    <property type="entry name" value="HAMP domain-like"/>
    <property type="match status" value="1"/>
</dbReference>
<dbReference type="EMBL" id="JAEMHK010000015">
    <property type="protein sequence ID" value="MBJ6802015.1"/>
    <property type="molecule type" value="Genomic_DNA"/>
</dbReference>
<feature type="domain" description="PAS" evidence="11">
    <location>
        <begin position="360"/>
        <end position="419"/>
    </location>
</feature>
<dbReference type="InterPro" id="IPR013767">
    <property type="entry name" value="PAS_fold"/>
</dbReference>
<dbReference type="Pfam" id="PF08447">
    <property type="entry name" value="PAS_3"/>
    <property type="match status" value="1"/>
</dbReference>
<dbReference type="InterPro" id="IPR004358">
    <property type="entry name" value="Sig_transdc_His_kin-like_C"/>
</dbReference>
<dbReference type="InterPro" id="IPR035965">
    <property type="entry name" value="PAS-like_dom_sf"/>
</dbReference>
<evidence type="ECO:0000313" key="14">
    <source>
        <dbReference type="EMBL" id="MBJ6802015.1"/>
    </source>
</evidence>
<feature type="domain" description="HAMP" evidence="13">
    <location>
        <begin position="302"/>
        <end position="355"/>
    </location>
</feature>
<dbReference type="InterPro" id="IPR005467">
    <property type="entry name" value="His_kinase_dom"/>
</dbReference>
<dbReference type="InterPro" id="IPR000700">
    <property type="entry name" value="PAS-assoc_C"/>
</dbReference>
<dbReference type="Gene3D" id="6.10.340.10">
    <property type="match status" value="1"/>
</dbReference>
<dbReference type="SMART" id="SM00086">
    <property type="entry name" value="PAC"/>
    <property type="match status" value="3"/>
</dbReference>
<keyword evidence="7" id="KW-0418">Kinase</keyword>
<dbReference type="SMART" id="SM00388">
    <property type="entry name" value="HisKA"/>
    <property type="match status" value="1"/>
</dbReference>
<evidence type="ECO:0000256" key="6">
    <source>
        <dbReference type="ARBA" id="ARBA00022741"/>
    </source>
</evidence>
<dbReference type="PROSITE" id="PS50113">
    <property type="entry name" value="PAC"/>
    <property type="match status" value="2"/>
</dbReference>
<keyword evidence="9" id="KW-0902">Two-component regulatory system</keyword>
<dbReference type="InterPro" id="IPR003661">
    <property type="entry name" value="HisK_dim/P_dom"/>
</dbReference>
<evidence type="ECO:0000256" key="7">
    <source>
        <dbReference type="ARBA" id="ARBA00022777"/>
    </source>
</evidence>
<dbReference type="PROSITE" id="PS50109">
    <property type="entry name" value="HIS_KIN"/>
    <property type="match status" value="1"/>
</dbReference>
<dbReference type="InterPro" id="IPR013655">
    <property type="entry name" value="PAS_fold_3"/>
</dbReference>
<dbReference type="SUPFAM" id="SSF47384">
    <property type="entry name" value="Homodimeric domain of signal transducing histidine kinase"/>
    <property type="match status" value="1"/>
</dbReference>
<evidence type="ECO:0000259" key="11">
    <source>
        <dbReference type="PROSITE" id="PS50112"/>
    </source>
</evidence>
<dbReference type="RefSeq" id="WP_199396494.1">
    <property type="nucleotide sequence ID" value="NZ_JAEMHK010000015.1"/>
</dbReference>
<dbReference type="Proteomes" id="UP000641025">
    <property type="component" value="Unassembled WGS sequence"/>
</dbReference>
<dbReference type="PRINTS" id="PR00344">
    <property type="entry name" value="BCTRLSENSOR"/>
</dbReference>
<dbReference type="NCBIfam" id="TIGR00229">
    <property type="entry name" value="sensory_box"/>
    <property type="match status" value="2"/>
</dbReference>
<dbReference type="PANTHER" id="PTHR43065">
    <property type="entry name" value="SENSOR HISTIDINE KINASE"/>
    <property type="match status" value="1"/>
</dbReference>
<evidence type="ECO:0000259" key="12">
    <source>
        <dbReference type="PROSITE" id="PS50113"/>
    </source>
</evidence>
<dbReference type="InterPro" id="IPR013656">
    <property type="entry name" value="PAS_4"/>
</dbReference>
<evidence type="ECO:0000256" key="2">
    <source>
        <dbReference type="ARBA" id="ARBA00004370"/>
    </source>
</evidence>
<keyword evidence="6" id="KW-0547">Nucleotide-binding</keyword>
<dbReference type="SUPFAM" id="SSF55785">
    <property type="entry name" value="PYP-like sensor domain (PAS domain)"/>
    <property type="match status" value="4"/>
</dbReference>
<dbReference type="Gene3D" id="3.30.450.20">
    <property type="entry name" value="PAS domain"/>
    <property type="match status" value="5"/>
</dbReference>
<name>A0ABS0YVL7_9BACT</name>
<gene>
    <name evidence="14" type="ORF">JFN90_17950</name>
</gene>
<dbReference type="Pfam" id="PF13188">
    <property type="entry name" value="PAS_8"/>
    <property type="match status" value="1"/>
</dbReference>
<evidence type="ECO:0000256" key="3">
    <source>
        <dbReference type="ARBA" id="ARBA00012438"/>
    </source>
</evidence>
<feature type="domain" description="PAS" evidence="11">
    <location>
        <begin position="625"/>
        <end position="670"/>
    </location>
</feature>
<keyword evidence="4" id="KW-0597">Phosphoprotein</keyword>
<dbReference type="InterPro" id="IPR001610">
    <property type="entry name" value="PAC"/>
</dbReference>
<keyword evidence="8" id="KW-0067">ATP-binding</keyword>
<comment type="subcellular location">
    <subcellularLocation>
        <location evidence="2">Membrane</location>
    </subcellularLocation>
</comment>
<evidence type="ECO:0000256" key="9">
    <source>
        <dbReference type="ARBA" id="ARBA00023012"/>
    </source>
</evidence>
<dbReference type="InterPro" id="IPR036097">
    <property type="entry name" value="HisK_dim/P_sf"/>
</dbReference>
<keyword evidence="5" id="KW-0808">Transferase</keyword>
<keyword evidence="15" id="KW-1185">Reference proteome</keyword>
<dbReference type="SMART" id="SM00387">
    <property type="entry name" value="HATPase_c"/>
    <property type="match status" value="1"/>
</dbReference>
<dbReference type="SUPFAM" id="SSF55874">
    <property type="entry name" value="ATPase domain of HSP90 chaperone/DNA topoisomerase II/histidine kinase"/>
    <property type="match status" value="1"/>
</dbReference>
<dbReference type="SMART" id="SM00091">
    <property type="entry name" value="PAS"/>
    <property type="match status" value="4"/>
</dbReference>
<dbReference type="InterPro" id="IPR036890">
    <property type="entry name" value="HATPase_C_sf"/>
</dbReference>
<feature type="domain" description="PAS" evidence="11">
    <location>
        <begin position="488"/>
        <end position="548"/>
    </location>
</feature>
<comment type="caution">
    <text evidence="14">The sequence shown here is derived from an EMBL/GenBank/DDBJ whole genome shotgun (WGS) entry which is preliminary data.</text>
</comment>
<dbReference type="CDD" id="cd18773">
    <property type="entry name" value="PDC1_HK_sensor"/>
    <property type="match status" value="1"/>
</dbReference>
<dbReference type="Pfam" id="PF08448">
    <property type="entry name" value="PAS_4"/>
    <property type="match status" value="1"/>
</dbReference>
<evidence type="ECO:0000259" key="10">
    <source>
        <dbReference type="PROSITE" id="PS50109"/>
    </source>
</evidence>
<dbReference type="InterPro" id="IPR003594">
    <property type="entry name" value="HATPase_dom"/>
</dbReference>
<evidence type="ECO:0000313" key="15">
    <source>
        <dbReference type="Proteomes" id="UP000641025"/>
    </source>
</evidence>
<dbReference type="InterPro" id="IPR003660">
    <property type="entry name" value="HAMP_dom"/>
</dbReference>
<evidence type="ECO:0000256" key="8">
    <source>
        <dbReference type="ARBA" id="ARBA00022840"/>
    </source>
</evidence>
<dbReference type="CDD" id="cd00130">
    <property type="entry name" value="PAS"/>
    <property type="match status" value="3"/>
</dbReference>
<evidence type="ECO:0000256" key="4">
    <source>
        <dbReference type="ARBA" id="ARBA00022553"/>
    </source>
</evidence>
<feature type="domain" description="PAC" evidence="12">
    <location>
        <begin position="696"/>
        <end position="750"/>
    </location>
</feature>
<dbReference type="PROSITE" id="PS50885">
    <property type="entry name" value="HAMP"/>
    <property type="match status" value="1"/>
</dbReference>
<organism evidence="14 15">
    <name type="scientific">Geomonas propionica</name>
    <dbReference type="NCBI Taxonomy" id="2798582"/>
    <lineage>
        <taxon>Bacteria</taxon>
        <taxon>Pseudomonadati</taxon>
        <taxon>Thermodesulfobacteriota</taxon>
        <taxon>Desulfuromonadia</taxon>
        <taxon>Geobacterales</taxon>
        <taxon>Geobacteraceae</taxon>
        <taxon>Geomonas</taxon>
    </lineage>
</organism>
<evidence type="ECO:0000259" key="13">
    <source>
        <dbReference type="PROSITE" id="PS50885"/>
    </source>
</evidence>
<evidence type="ECO:0000256" key="1">
    <source>
        <dbReference type="ARBA" id="ARBA00000085"/>
    </source>
</evidence>
<dbReference type="Pfam" id="PF00672">
    <property type="entry name" value="HAMP"/>
    <property type="match status" value="1"/>
</dbReference>
<dbReference type="Pfam" id="PF00989">
    <property type="entry name" value="PAS"/>
    <property type="match status" value="1"/>
</dbReference>
<dbReference type="CDD" id="cd00082">
    <property type="entry name" value="HisKA"/>
    <property type="match status" value="1"/>
</dbReference>
<evidence type="ECO:0000256" key="5">
    <source>
        <dbReference type="ARBA" id="ARBA00022679"/>
    </source>
</evidence>
<sequence>MRIKTKISGPIFLLVALLMGVLALAGYQYLAHALKLSVARQHAAMLRMASRYIDDELLHSRQMLELLVKGIDPARMRDRHAMQRELQQMQIARTFFNGGLEIFDDHRRSVATSLAAQSSPTGRGNGYAALALATGKSSISPPYLAETAPHRPIISLWIPILRPDGSVAGLLAGHHDLTRDNETDRALHTVGQRGRLLVLERNRTIIWHPAPSRVMAHLAPGEDPGIDDALQRNRLSEGEVRDANGETWVTTATPLTNADWIVAIQHPESESYQPLIDARLFFLGALIALLLLTQIALRRLIRHITQPLSLLVDHIRSLPQKNGAERWLTLDTGDELEHLASTVNSMVEEMDKRQEALKENQELYRIIAEFTSEIAIVCNPDGSLRYISSNCQGVTGYADREFLDAPELLSNIIPPEDRDMWQQRNLCAREGKPAAPVELRLITRQGDARWFKYTCRAVNGADGEYLGLRGSFRDITQDRVLEGMLETERRFAENLLENTSTPLFVIDADHRIIVWNRAIAEMTGMPANEMLGTQRQWQPFYPENRPTLCDVVLSGDVSRIGEFYPTYSSDVVMKGIIRAEGWYRNLNGRDRYLCFDAAPVTRDGKVVAVVETLYDITERARAEESLRLFSQGVEQSASTIVITDADGVIQYVNRKFCEVSGYSKEEALGRKPSILKSGRLPDQEYRELWETITAGREWHGEFYNRRKDGTFYWESALISPICDQYGKVTHYLGVKEEITARKDAERQLLKNQAELVLKHEQLSELFRQVEKGKREWEQTMDCVDDLVAMVDDQGKVRRCNRAFKLLTGSSYSRLVSVNWRELLSGAGMNLEPLETGHSELYHEASGRWLTLTTYPYGDQGWQVIMLHDLTEIKQVSEELVAAYQELKATHSQLLQQEKMASIGQLAAGVAHEINNPMGFISSNLGTMVKYLERLEGFLEIQSNSIAGVAPEPVRQGIEQARKKFKVDYILGDAKCLLAESQDGAERVRTIVQNLKSFSRIDDAQATCVDLNECLESTVTIAWNELKYKTTLVRDYGELPQVKCLPQQLNQVFLNLLVNAAHAIEKQGEITIRTRRAGDEVLIAFSDTGSGIPDEIKSRIFEPFFTTKEVGQGTGLGLSISYDIIKKHNGSIEVESSVGIGTTFTIRLPIEGVTSDD</sequence>
<dbReference type="Pfam" id="PF02518">
    <property type="entry name" value="HATPase_c"/>
    <property type="match status" value="1"/>
</dbReference>
<dbReference type="Gene3D" id="3.30.565.10">
    <property type="entry name" value="Histidine kinase-like ATPase, C-terminal domain"/>
    <property type="match status" value="1"/>
</dbReference>
<dbReference type="Gene3D" id="1.10.287.130">
    <property type="match status" value="1"/>
</dbReference>
<feature type="domain" description="Histidine kinase" evidence="10">
    <location>
        <begin position="908"/>
        <end position="1151"/>
    </location>
</feature>
<protein>
    <recommendedName>
        <fullName evidence="3">histidine kinase</fullName>
        <ecNumber evidence="3">2.7.13.3</ecNumber>
    </recommendedName>
</protein>
<reference evidence="14 15" key="1">
    <citation type="submission" date="2020-12" db="EMBL/GenBank/DDBJ databases">
        <title>Geomonas sp. Red259, isolated from paddy soil.</title>
        <authorList>
            <person name="Xu Z."/>
            <person name="Zhang Z."/>
            <person name="Masuda Y."/>
            <person name="Itoh H."/>
            <person name="Senoo K."/>
        </authorList>
    </citation>
    <scope>NUCLEOTIDE SEQUENCE [LARGE SCALE GENOMIC DNA]</scope>
    <source>
        <strain evidence="14 15">Red259</strain>
    </source>
</reference>
<feature type="domain" description="PAC" evidence="12">
    <location>
        <begin position="435"/>
        <end position="487"/>
    </location>
</feature>
<accession>A0ABS0YVL7</accession>
<dbReference type="PROSITE" id="PS50112">
    <property type="entry name" value="PAS"/>
    <property type="match status" value="3"/>
</dbReference>
<dbReference type="PANTHER" id="PTHR43065:SF50">
    <property type="entry name" value="HISTIDINE KINASE"/>
    <property type="match status" value="1"/>
</dbReference>